<dbReference type="GO" id="GO:0016818">
    <property type="term" value="F:hydrolase activity, acting on acid anhydrides, in phosphorus-containing anhydrides"/>
    <property type="evidence" value="ECO:0007669"/>
    <property type="project" value="InterPro"/>
</dbReference>
<dbReference type="PANTHER" id="PTHR11472">
    <property type="entry name" value="DNA REPAIR DEAD HELICASE RAD3/XP-D SUBFAMILY MEMBER"/>
    <property type="match status" value="1"/>
</dbReference>
<dbReference type="Proteomes" id="UP000018201">
    <property type="component" value="Unassembled WGS sequence"/>
</dbReference>
<dbReference type="GO" id="GO:0005524">
    <property type="term" value="F:ATP binding"/>
    <property type="evidence" value="ECO:0007669"/>
    <property type="project" value="UniProtKB-KW"/>
</dbReference>
<keyword evidence="6 13" id="KW-0347">Helicase</keyword>
<comment type="similarity">
    <text evidence="2">Belongs to the DEAD box helicase family. DEAH subfamily. DDX11/CHL1 sub-subfamily.</text>
</comment>
<feature type="domain" description="Helicase ATP-binding" evidence="12">
    <location>
        <begin position="28"/>
        <end position="461"/>
    </location>
</feature>
<dbReference type="Pfam" id="PF13307">
    <property type="entry name" value="Helicase_C_2"/>
    <property type="match status" value="1"/>
</dbReference>
<dbReference type="OrthoDB" id="19182at2759"/>
<dbReference type="GO" id="GO:0006139">
    <property type="term" value="P:nucleobase-containing compound metabolic process"/>
    <property type="evidence" value="ECO:0007669"/>
    <property type="project" value="InterPro"/>
</dbReference>
<dbReference type="GO" id="GO:0005634">
    <property type="term" value="C:nucleus"/>
    <property type="evidence" value="ECO:0007669"/>
    <property type="project" value="TreeGrafter"/>
</dbReference>
<dbReference type="InterPro" id="IPR045028">
    <property type="entry name" value="DinG/Rad3-like"/>
</dbReference>
<reference evidence="13" key="2">
    <citation type="submission" date="2013-10" db="EMBL/GenBank/DDBJ databases">
        <authorList>
            <person name="Aslett M."/>
        </authorList>
    </citation>
    <scope>NUCLEOTIDE SEQUENCE [LARGE SCALE GENOMIC DNA]</scope>
    <source>
        <strain evidence="13">Houghton</strain>
    </source>
</reference>
<dbReference type="InterPro" id="IPR006554">
    <property type="entry name" value="Helicase-like_DEXD_c2"/>
</dbReference>
<evidence type="ECO:0000259" key="12">
    <source>
        <dbReference type="PROSITE" id="PS51193"/>
    </source>
</evidence>
<dbReference type="AlphaFoldDB" id="U6H4X5"/>
<dbReference type="GO" id="GO:0003677">
    <property type="term" value="F:DNA binding"/>
    <property type="evidence" value="ECO:0007669"/>
    <property type="project" value="InterPro"/>
</dbReference>
<evidence type="ECO:0000256" key="8">
    <source>
        <dbReference type="ARBA" id="ARBA00023004"/>
    </source>
</evidence>
<feature type="compositionally biased region" description="Polar residues" evidence="11">
    <location>
        <begin position="159"/>
        <end position="169"/>
    </location>
</feature>
<evidence type="ECO:0000256" key="1">
    <source>
        <dbReference type="ARBA" id="ARBA00001966"/>
    </source>
</evidence>
<evidence type="ECO:0000256" key="7">
    <source>
        <dbReference type="ARBA" id="ARBA00022840"/>
    </source>
</evidence>
<protein>
    <submittedName>
        <fullName evidence="13">Helicase, putative</fullName>
    </submittedName>
</protein>
<dbReference type="InterPro" id="IPR014013">
    <property type="entry name" value="Helic_SF1/SF2_ATP-bd_DinG/Rad3"/>
</dbReference>
<evidence type="ECO:0000256" key="11">
    <source>
        <dbReference type="SAM" id="MobiDB-lite"/>
    </source>
</evidence>
<dbReference type="Pfam" id="PF06733">
    <property type="entry name" value="DEAD_2"/>
    <property type="match status" value="1"/>
</dbReference>
<dbReference type="SMART" id="SM00491">
    <property type="entry name" value="HELICc2"/>
    <property type="match status" value="1"/>
</dbReference>
<dbReference type="GO" id="GO:0046872">
    <property type="term" value="F:metal ion binding"/>
    <property type="evidence" value="ECO:0007669"/>
    <property type="project" value="UniProtKB-KW"/>
</dbReference>
<evidence type="ECO:0000256" key="3">
    <source>
        <dbReference type="ARBA" id="ARBA00022723"/>
    </source>
</evidence>
<reference evidence="13" key="1">
    <citation type="submission" date="2013-10" db="EMBL/GenBank/DDBJ databases">
        <title>Genomic analysis of the causative agents of coccidiosis in chickens.</title>
        <authorList>
            <person name="Reid A.J."/>
            <person name="Blake D."/>
            <person name="Billington K."/>
            <person name="Browne H."/>
            <person name="Dunn M."/>
            <person name="Hung S."/>
            <person name="Kawahara F."/>
            <person name="Miranda-Saavedra D."/>
            <person name="Mourier T."/>
            <person name="Nagra H."/>
            <person name="Otto T.D."/>
            <person name="Rawlings N."/>
            <person name="Sanchez A."/>
            <person name="Sanders M."/>
            <person name="Subramaniam C."/>
            <person name="Tay Y."/>
            <person name="Dear P."/>
            <person name="Doerig C."/>
            <person name="Gruber A."/>
            <person name="Parkinson J."/>
            <person name="Shirley M."/>
            <person name="Wan K.L."/>
            <person name="Berriman M."/>
            <person name="Tomley F."/>
            <person name="Pain A."/>
        </authorList>
    </citation>
    <scope>NUCLEOTIDE SEQUENCE [LARGE SCALE GENOMIC DNA]</scope>
    <source>
        <strain evidence="13">Houghton</strain>
    </source>
</reference>
<dbReference type="SMART" id="SM00488">
    <property type="entry name" value="DEXDc2"/>
    <property type="match status" value="1"/>
</dbReference>
<dbReference type="GO" id="GO:0051536">
    <property type="term" value="F:iron-sulfur cluster binding"/>
    <property type="evidence" value="ECO:0007669"/>
    <property type="project" value="UniProtKB-KW"/>
</dbReference>
<feature type="region of interest" description="Disordered" evidence="11">
    <location>
        <begin position="147"/>
        <end position="173"/>
    </location>
</feature>
<keyword evidence="4" id="KW-0547">Nucleotide-binding</keyword>
<proteinExistence type="inferred from homology"/>
<sequence>MKDTGQHLTAATLPPTCSAIPAAVAAEEDGTFGFPYIPYPSQLHFMAAVWRALQGSSQKTKFAALEMPTGGGKTLAFLCPSVLWLKQQEEQLLLQQKQQQMQMQQKQQQGPEQIKKTPAWVKTALLKQQHQQVQQFLRERSKRLKEAAARADAAAAAATSSNPGQQLEQQKNRECNVSVGSKRHAATNCMQEQQKHAEYDAFAPEEPGPSMDIEGARSRHEGWGISSQQGSFDRLRKPQIVICSRTHQQLQQYVGEIRRMQRQGRRDEIKDFVAVVAAGRQQLCIHPDVCDGISSNSGTNNSSSHLGDKCSYLVSKGLCSYYKKKHLVSDAAVTAPLDIEDLRSLGKSVGGCPYYGCRAAVAEADVVLLPFSLAFPADGDTAETGAVSLAGSVLCVDEAHHLSAALSSSKSAALSHQTAASASRLLSLYVKQFASRLAPRSLHLLQQLTRLAETIYKGLEPFCCCGKRQQSTRQQHQQYHAVEDPYANPYKSSAGSPASRTADTMGAAVGAAAVDKPVGDADTVLTATALLRLFKLDSFDLHELIDFLSDPSRRICQKLRGFAMHHNNKWQQPQQKQQQTEGLRMQEHDKHQHLKATRLVVLMGGTLSPFESFSRFVRCLPPSSSLFLSAGSGTAKGRVLAAPISRLSSSCSDFCFEFSQRMHFPAQFVSLLRLLLSVSDSVSGGVVVFFPSFAMLQSFLAVAGICGGGAGGDASAAAAPIVEALKRRGPIFAERQTPGPTKTDAGTHIAYGAALWQLYNCAVLGGGPQGGTWDAGSMKCARNLESVCERRPFRQDERPKAACTRVGVQKPKTAFLFCVMGGRLSEGVNFSNALARLLVVVGMPFPSIKDKIFILHKQHYNEIMVEHRTTEDEGKEAKPTPSCGSAVAKQLHQQQREQECVDYGLLQCMITVNQTIGRAIRHSKDYAAILLVDRRYSLARVQQLLPRWLLQNLDTAKLTEDEVRRAHHTVPTASCGTEDAGEDIKRRLQLFFGPLEKAELEVPKEQVTKHQR</sequence>
<evidence type="ECO:0000313" key="13">
    <source>
        <dbReference type="EMBL" id="CDI86513.1"/>
    </source>
</evidence>
<keyword evidence="10" id="KW-0413">Isomerase</keyword>
<dbReference type="SUPFAM" id="SSF52540">
    <property type="entry name" value="P-loop containing nucleoside triphosphate hydrolases"/>
    <property type="match status" value="1"/>
</dbReference>
<dbReference type="PROSITE" id="PS51193">
    <property type="entry name" value="HELICASE_ATP_BIND_2"/>
    <property type="match status" value="1"/>
</dbReference>
<dbReference type="InterPro" id="IPR006555">
    <property type="entry name" value="ATP-dep_Helicase_C"/>
</dbReference>
<comment type="cofactor">
    <cofactor evidence="1">
        <name>[4Fe-4S] cluster</name>
        <dbReference type="ChEBI" id="CHEBI:49883"/>
    </cofactor>
</comment>
<evidence type="ECO:0000256" key="6">
    <source>
        <dbReference type="ARBA" id="ARBA00022806"/>
    </source>
</evidence>
<keyword evidence="3" id="KW-0479">Metal-binding</keyword>
<dbReference type="VEuPathDB" id="ToxoDB:EPH_0073910"/>
<dbReference type="GO" id="GO:0034085">
    <property type="term" value="P:establishment of sister chromatid cohesion"/>
    <property type="evidence" value="ECO:0007669"/>
    <property type="project" value="TreeGrafter"/>
</dbReference>
<evidence type="ECO:0000256" key="9">
    <source>
        <dbReference type="ARBA" id="ARBA00023014"/>
    </source>
</evidence>
<dbReference type="Gene3D" id="3.40.50.300">
    <property type="entry name" value="P-loop containing nucleotide triphosphate hydrolases"/>
    <property type="match status" value="3"/>
</dbReference>
<organism evidence="13 14">
    <name type="scientific">Eimeria praecox</name>
    <dbReference type="NCBI Taxonomy" id="51316"/>
    <lineage>
        <taxon>Eukaryota</taxon>
        <taxon>Sar</taxon>
        <taxon>Alveolata</taxon>
        <taxon>Apicomplexa</taxon>
        <taxon>Conoidasida</taxon>
        <taxon>Coccidia</taxon>
        <taxon>Eucoccidiorida</taxon>
        <taxon>Eimeriorina</taxon>
        <taxon>Eimeriidae</taxon>
        <taxon>Eimeria</taxon>
    </lineage>
</organism>
<keyword evidence="8" id="KW-0408">Iron</keyword>
<keyword evidence="14" id="KW-1185">Reference proteome</keyword>
<gene>
    <name evidence="13" type="ORF">EPH_0073910</name>
</gene>
<dbReference type="InterPro" id="IPR010614">
    <property type="entry name" value="RAD3-like_helicase_DEAD"/>
</dbReference>
<dbReference type="InterPro" id="IPR027417">
    <property type="entry name" value="P-loop_NTPase"/>
</dbReference>
<evidence type="ECO:0000256" key="2">
    <source>
        <dbReference type="ARBA" id="ARBA00008435"/>
    </source>
</evidence>
<evidence type="ECO:0000313" key="14">
    <source>
        <dbReference type="Proteomes" id="UP000018201"/>
    </source>
</evidence>
<evidence type="ECO:0000256" key="4">
    <source>
        <dbReference type="ARBA" id="ARBA00022741"/>
    </source>
</evidence>
<dbReference type="PANTHER" id="PTHR11472:SF41">
    <property type="entry name" value="ATP-DEPENDENT DNA HELICASE DDX11-RELATED"/>
    <property type="match status" value="1"/>
</dbReference>
<evidence type="ECO:0000256" key="5">
    <source>
        <dbReference type="ARBA" id="ARBA00022801"/>
    </source>
</evidence>
<keyword evidence="5" id="KW-0378">Hydrolase</keyword>
<evidence type="ECO:0000256" key="10">
    <source>
        <dbReference type="ARBA" id="ARBA00023235"/>
    </source>
</evidence>
<accession>U6H4X5</accession>
<dbReference type="GO" id="GO:0003678">
    <property type="term" value="F:DNA helicase activity"/>
    <property type="evidence" value="ECO:0007669"/>
    <property type="project" value="InterPro"/>
</dbReference>
<name>U6H4X5_9EIME</name>
<keyword evidence="7" id="KW-0067">ATP-binding</keyword>
<keyword evidence="9" id="KW-0411">Iron-sulfur</keyword>
<dbReference type="EMBL" id="HG695494">
    <property type="protein sequence ID" value="CDI86513.1"/>
    <property type="molecule type" value="Genomic_DNA"/>
</dbReference>